<proteinExistence type="predicted"/>
<sequence length="173" mass="19894">MSDEKRKREELQEKIKSLASKLKAQKESKSSRGSAWGSSQKPPSAVVENSRNATRSNLQLQLKQKKTAELRKEISKLSQTIQKKTRNSEANQKGNPYPRAPQQAAANQDKHFCFNFQRFGVCDKRKCTLNHDPQKVLGVQQTKHEFCTYLGLNIVRAKFIFCVVFRNHRSLFV</sequence>
<reference evidence="2" key="1">
    <citation type="submission" date="2021-01" db="EMBL/GenBank/DDBJ databases">
        <authorList>
            <person name="Corre E."/>
            <person name="Pelletier E."/>
            <person name="Niang G."/>
            <person name="Scheremetjew M."/>
            <person name="Finn R."/>
            <person name="Kale V."/>
            <person name="Holt S."/>
            <person name="Cochrane G."/>
            <person name="Meng A."/>
            <person name="Brown T."/>
            <person name="Cohen L."/>
        </authorList>
    </citation>
    <scope>NUCLEOTIDE SEQUENCE</scope>
    <source>
        <strain evidence="2">CCMP 769</strain>
    </source>
</reference>
<evidence type="ECO:0000256" key="1">
    <source>
        <dbReference type="SAM" id="MobiDB-lite"/>
    </source>
</evidence>
<dbReference type="AlphaFoldDB" id="A0A7S3EQC8"/>
<protein>
    <recommendedName>
        <fullName evidence="3">C3H1-type domain-containing protein</fullName>
    </recommendedName>
</protein>
<name>A0A7S3EQC8_9RHOD</name>
<accession>A0A7S3EQC8</accession>
<organism evidence="2">
    <name type="scientific">Rhodosorus marinus</name>
    <dbReference type="NCBI Taxonomy" id="101924"/>
    <lineage>
        <taxon>Eukaryota</taxon>
        <taxon>Rhodophyta</taxon>
        <taxon>Stylonematophyceae</taxon>
        <taxon>Stylonematales</taxon>
        <taxon>Stylonemataceae</taxon>
        <taxon>Rhodosorus</taxon>
    </lineage>
</organism>
<feature type="region of interest" description="Disordered" evidence="1">
    <location>
        <begin position="18"/>
        <end position="104"/>
    </location>
</feature>
<feature type="compositionally biased region" description="Polar residues" evidence="1">
    <location>
        <begin position="47"/>
        <end position="62"/>
    </location>
</feature>
<evidence type="ECO:0008006" key="3">
    <source>
        <dbReference type="Google" id="ProtNLM"/>
    </source>
</evidence>
<dbReference type="EMBL" id="HBHW01045466">
    <property type="protein sequence ID" value="CAE0067251.1"/>
    <property type="molecule type" value="Transcribed_RNA"/>
</dbReference>
<gene>
    <name evidence="2" type="ORF">RMAR00112_LOCUS35327</name>
</gene>
<evidence type="ECO:0000313" key="2">
    <source>
        <dbReference type="EMBL" id="CAE0067251.1"/>
    </source>
</evidence>
<feature type="compositionally biased region" description="Polar residues" evidence="1">
    <location>
        <begin position="76"/>
        <end position="94"/>
    </location>
</feature>
<feature type="compositionally biased region" description="Basic and acidic residues" evidence="1">
    <location>
        <begin position="66"/>
        <end position="75"/>
    </location>
</feature>